<evidence type="ECO:0000313" key="2">
    <source>
        <dbReference type="EMBL" id="KKQ44592.1"/>
    </source>
</evidence>
<dbReference type="EMBL" id="LBTR01000024">
    <property type="protein sequence ID" value="KKQ44592.1"/>
    <property type="molecule type" value="Genomic_DNA"/>
</dbReference>
<evidence type="ECO:0000259" key="1">
    <source>
        <dbReference type="Pfam" id="PF05157"/>
    </source>
</evidence>
<name>A0A0G0HQW8_9BACT</name>
<dbReference type="InterPro" id="IPR037257">
    <property type="entry name" value="T2SS_E_N_sf"/>
</dbReference>
<sequence length="166" mass="19277">MIFNYEEFKKTLNEYGIASNEAFEELQKKSQETGVDFNKLLVEENLISEDDLGKIIADQLDWPFIILGNLTIDVKILQIIPEIVAKNNKVVAFKKDKEGLHVATCNFENEQIISFIEKKTGESVIVHYATEKDIIDALNNYTKDIRRFLFDRRNSISRILYPIQVF</sequence>
<dbReference type="SUPFAM" id="SSF160246">
    <property type="entry name" value="EspE N-terminal domain-like"/>
    <property type="match status" value="1"/>
</dbReference>
<dbReference type="InterPro" id="IPR007831">
    <property type="entry name" value="T2SS_GspE_N"/>
</dbReference>
<organism evidence="2 3">
    <name type="scientific">Candidatus Woesebacteria bacterium GW2011_GWA1_37_8</name>
    <dbReference type="NCBI Taxonomy" id="1618546"/>
    <lineage>
        <taxon>Bacteria</taxon>
        <taxon>Candidatus Woeseibacteriota</taxon>
    </lineage>
</organism>
<gene>
    <name evidence="2" type="ORF">US62_C0024G0014</name>
</gene>
<feature type="domain" description="Type II secretion system protein GspE N-terminal" evidence="1">
    <location>
        <begin position="62"/>
        <end position="144"/>
    </location>
</feature>
<reference evidence="2 3" key="1">
    <citation type="journal article" date="2015" name="Nature">
        <title>rRNA introns, odd ribosomes, and small enigmatic genomes across a large radiation of phyla.</title>
        <authorList>
            <person name="Brown C.T."/>
            <person name="Hug L.A."/>
            <person name="Thomas B.C."/>
            <person name="Sharon I."/>
            <person name="Castelle C.J."/>
            <person name="Singh A."/>
            <person name="Wilkins M.J."/>
            <person name="Williams K.H."/>
            <person name="Banfield J.F."/>
        </authorList>
    </citation>
    <scope>NUCLEOTIDE SEQUENCE [LARGE SCALE GENOMIC DNA]</scope>
</reference>
<protein>
    <submittedName>
        <fullName evidence="2">Type II secretion system protein E</fullName>
    </submittedName>
</protein>
<dbReference type="Pfam" id="PF05157">
    <property type="entry name" value="MshEN"/>
    <property type="match status" value="1"/>
</dbReference>
<proteinExistence type="predicted"/>
<evidence type="ECO:0000313" key="3">
    <source>
        <dbReference type="Proteomes" id="UP000034603"/>
    </source>
</evidence>
<comment type="caution">
    <text evidence="2">The sequence shown here is derived from an EMBL/GenBank/DDBJ whole genome shotgun (WGS) entry which is preliminary data.</text>
</comment>
<dbReference type="AlphaFoldDB" id="A0A0G0HQW8"/>
<dbReference type="Proteomes" id="UP000034603">
    <property type="component" value="Unassembled WGS sequence"/>
</dbReference>
<dbReference type="Gene3D" id="3.30.300.160">
    <property type="entry name" value="Type II secretion system, protein E, N-terminal domain"/>
    <property type="match status" value="1"/>
</dbReference>
<accession>A0A0G0HQW8</accession>